<organism evidence="2 3">
    <name type="scientific">Streptococcus danieliae</name>
    <dbReference type="NCBI Taxonomy" id="747656"/>
    <lineage>
        <taxon>Bacteria</taxon>
        <taxon>Bacillati</taxon>
        <taxon>Bacillota</taxon>
        <taxon>Bacilli</taxon>
        <taxon>Lactobacillales</taxon>
        <taxon>Streptococcaceae</taxon>
        <taxon>Streptococcus</taxon>
    </lineage>
</organism>
<dbReference type="Proteomes" id="UP000461595">
    <property type="component" value="Unassembled WGS sequence"/>
</dbReference>
<proteinExistence type="predicted"/>
<feature type="domain" description="YcaO" evidence="1">
    <location>
        <begin position="1"/>
        <end position="183"/>
    </location>
</feature>
<dbReference type="AlphaFoldDB" id="A0A7X3G7E9"/>
<dbReference type="Pfam" id="PF02624">
    <property type="entry name" value="YcaO"/>
    <property type="match status" value="1"/>
</dbReference>
<sequence length="183" mass="20728">MPVYRTWIVNPNDYSRYAYTGLGCHVIPEIALERSITEAVQVDDWSTTGGINFDAGMMNLEVLSESLINIYNQHFLVNKDILGTTDRRTSILDSVIEADSTLQVLLDTAKKVSEAVNGHVYYVDLTKLGLETKVVRTIVTGDFQNMNIPLLSVSPRLFEFGKKFGYTDKLTTYEELFMGKYQH</sequence>
<evidence type="ECO:0000313" key="3">
    <source>
        <dbReference type="Proteomes" id="UP000461595"/>
    </source>
</evidence>
<dbReference type="PROSITE" id="PS51664">
    <property type="entry name" value="YCAO"/>
    <property type="match status" value="1"/>
</dbReference>
<dbReference type="OrthoDB" id="2379922at2"/>
<evidence type="ECO:0000259" key="1">
    <source>
        <dbReference type="PROSITE" id="PS51664"/>
    </source>
</evidence>
<name>A0A7X3G7E9_9STRE</name>
<dbReference type="InterPro" id="IPR003776">
    <property type="entry name" value="YcaO-like_dom"/>
</dbReference>
<dbReference type="RefSeq" id="WP_160332366.1">
    <property type="nucleotide sequence ID" value="NZ_WSRS01000013.1"/>
</dbReference>
<dbReference type="EMBL" id="WSRS01000013">
    <property type="protein sequence ID" value="MVX58518.1"/>
    <property type="molecule type" value="Genomic_DNA"/>
</dbReference>
<evidence type="ECO:0000313" key="2">
    <source>
        <dbReference type="EMBL" id="MVX58518.1"/>
    </source>
</evidence>
<gene>
    <name evidence="2" type="ORF">E5983_02475</name>
</gene>
<reference evidence="2 3" key="1">
    <citation type="submission" date="2019-12" db="EMBL/GenBank/DDBJ databases">
        <title>Microbes associate with the intestines of laboratory mice.</title>
        <authorList>
            <person name="Navarre W."/>
            <person name="Wong E."/>
        </authorList>
    </citation>
    <scope>NUCLEOTIDE SEQUENCE [LARGE SCALE GENOMIC DNA]</scope>
    <source>
        <strain evidence="2 3">NM51_B2-22</strain>
    </source>
</reference>
<accession>A0A7X3G7E9</accession>
<comment type="caution">
    <text evidence="2">The sequence shown here is derived from an EMBL/GenBank/DDBJ whole genome shotgun (WGS) entry which is preliminary data.</text>
</comment>
<protein>
    <recommendedName>
        <fullName evidence="1">YcaO domain-containing protein</fullName>
    </recommendedName>
</protein>
<dbReference type="Gene3D" id="3.30.160.660">
    <property type="match status" value="1"/>
</dbReference>